<dbReference type="KEGG" id="kcm:ABWK59_35230"/>
<dbReference type="RefSeq" id="WP_354644742.1">
    <property type="nucleotide sequence ID" value="NZ_CP159872.1"/>
</dbReference>
<proteinExistence type="predicted"/>
<gene>
    <name evidence="2" type="ORF">ABWK59_35230</name>
</gene>
<protein>
    <submittedName>
        <fullName evidence="2">Uncharacterized protein</fullName>
    </submittedName>
</protein>
<dbReference type="AlphaFoldDB" id="A0AAU8K8H4"/>
<reference evidence="2" key="1">
    <citation type="submission" date="2024-06" db="EMBL/GenBank/DDBJ databases">
        <title>The genome sequences of Kitasatospora sp. strain HUAS MG31.</title>
        <authorList>
            <person name="Mo P."/>
        </authorList>
    </citation>
    <scope>NUCLEOTIDE SEQUENCE</scope>
    <source>
        <strain evidence="2">HUAS MG31</strain>
    </source>
</reference>
<organism evidence="2">
    <name type="scientific">Kitasatospora camelliae</name>
    <dbReference type="NCBI Taxonomy" id="3156397"/>
    <lineage>
        <taxon>Bacteria</taxon>
        <taxon>Bacillati</taxon>
        <taxon>Actinomycetota</taxon>
        <taxon>Actinomycetes</taxon>
        <taxon>Kitasatosporales</taxon>
        <taxon>Streptomycetaceae</taxon>
        <taxon>Kitasatospora</taxon>
    </lineage>
</organism>
<feature type="region of interest" description="Disordered" evidence="1">
    <location>
        <begin position="125"/>
        <end position="179"/>
    </location>
</feature>
<accession>A0AAU8K8H4</accession>
<evidence type="ECO:0000256" key="1">
    <source>
        <dbReference type="SAM" id="MobiDB-lite"/>
    </source>
</evidence>
<evidence type="ECO:0000313" key="2">
    <source>
        <dbReference type="EMBL" id="XCM83804.1"/>
    </source>
</evidence>
<dbReference type="EMBL" id="CP159872">
    <property type="protein sequence ID" value="XCM83804.1"/>
    <property type="molecule type" value="Genomic_DNA"/>
</dbReference>
<sequence length="179" mass="19217">MGERPAEPVDLVVLGGEPRHRHGLERFQRLDPIERSGVAMEQGFFEPGRLYRRRAGDPTGDWEIFLVAHVGRPPGGFAAPDDRGPVAFGWRRAGGPGSGRPLGPFTTSTVNGWSDITDSDLVRLLGLTDDGSSGGWQNATAAPSDTGDSSPGGRRDTDPAADTSRSTEDNRRRGHQPPH</sequence>
<name>A0AAU8K8H4_9ACTN</name>
<feature type="region of interest" description="Disordered" evidence="1">
    <location>
        <begin position="89"/>
        <end position="113"/>
    </location>
</feature>
<feature type="compositionally biased region" description="Polar residues" evidence="1">
    <location>
        <begin position="136"/>
        <end position="149"/>
    </location>
</feature>